<gene>
    <name evidence="2" type="ORF">M5D96_006297</name>
</gene>
<feature type="non-terminal residue" evidence="2">
    <location>
        <position position="1"/>
    </location>
</feature>
<sequence length="180" mass="20853">HLRPGHELQQHRSFASTAEDDETSGGKKSDKHKTPTTGGHSSSERVNEKAEVNRRAKEKESSSNRYRVRESLPPVEVANPYRDQESKELAKRDVSKKKRAPNSEDSSNLISRIKELKGLRKLYQARSEKRKEQDSDSENVEKIKHRRKLQTKLSLSDHDKEIAYSKRELCKFVVKLNYKL</sequence>
<feature type="region of interest" description="Disordered" evidence="1">
    <location>
        <begin position="1"/>
        <end position="111"/>
    </location>
</feature>
<feature type="compositionally biased region" description="Basic and acidic residues" evidence="1">
    <location>
        <begin position="126"/>
        <end position="142"/>
    </location>
</feature>
<proteinExistence type="predicted"/>
<dbReference type="AlphaFoldDB" id="A0A9Q0BQ06"/>
<organism evidence="2 3">
    <name type="scientific">Drosophila gunungcola</name>
    <name type="common">fruit fly</name>
    <dbReference type="NCBI Taxonomy" id="103775"/>
    <lineage>
        <taxon>Eukaryota</taxon>
        <taxon>Metazoa</taxon>
        <taxon>Ecdysozoa</taxon>
        <taxon>Arthropoda</taxon>
        <taxon>Hexapoda</taxon>
        <taxon>Insecta</taxon>
        <taxon>Pterygota</taxon>
        <taxon>Neoptera</taxon>
        <taxon>Endopterygota</taxon>
        <taxon>Diptera</taxon>
        <taxon>Brachycera</taxon>
        <taxon>Muscomorpha</taxon>
        <taxon>Ephydroidea</taxon>
        <taxon>Drosophilidae</taxon>
        <taxon>Drosophila</taxon>
        <taxon>Sophophora</taxon>
    </lineage>
</organism>
<reference evidence="2" key="1">
    <citation type="journal article" date="2023" name="Genome Biol. Evol.">
        <title>Long-read-based Genome Assembly of Drosophila gunungcola Reveals Fewer Chemosensory Genes in Flower-breeding Species.</title>
        <authorList>
            <person name="Negi A."/>
            <person name="Liao B.Y."/>
            <person name="Yeh S.D."/>
        </authorList>
    </citation>
    <scope>NUCLEOTIDE SEQUENCE</scope>
    <source>
        <strain evidence="2">Sukarami</strain>
    </source>
</reference>
<accession>A0A9Q0BQ06</accession>
<feature type="region of interest" description="Disordered" evidence="1">
    <location>
        <begin position="124"/>
        <end position="152"/>
    </location>
</feature>
<feature type="compositionally biased region" description="Basic and acidic residues" evidence="1">
    <location>
        <begin position="82"/>
        <end position="93"/>
    </location>
</feature>
<dbReference type="EMBL" id="JAMKOV010000004">
    <property type="protein sequence ID" value="KAI8040357.1"/>
    <property type="molecule type" value="Genomic_DNA"/>
</dbReference>
<evidence type="ECO:0000313" key="2">
    <source>
        <dbReference type="EMBL" id="KAI8040357.1"/>
    </source>
</evidence>
<keyword evidence="3" id="KW-1185">Reference proteome</keyword>
<evidence type="ECO:0000313" key="3">
    <source>
        <dbReference type="Proteomes" id="UP001059596"/>
    </source>
</evidence>
<protein>
    <submittedName>
        <fullName evidence="2">Uncharacterized protein</fullName>
    </submittedName>
</protein>
<evidence type="ECO:0000256" key="1">
    <source>
        <dbReference type="SAM" id="MobiDB-lite"/>
    </source>
</evidence>
<feature type="compositionally biased region" description="Basic and acidic residues" evidence="1">
    <location>
        <begin position="42"/>
        <end position="70"/>
    </location>
</feature>
<name>A0A9Q0BQ06_9MUSC</name>
<comment type="caution">
    <text evidence="2">The sequence shown here is derived from an EMBL/GenBank/DDBJ whole genome shotgun (WGS) entry which is preliminary data.</text>
</comment>
<dbReference type="Proteomes" id="UP001059596">
    <property type="component" value="Unassembled WGS sequence"/>
</dbReference>
<feature type="compositionally biased region" description="Basic and acidic residues" evidence="1">
    <location>
        <begin position="1"/>
        <end position="10"/>
    </location>
</feature>